<dbReference type="GO" id="GO:1990904">
    <property type="term" value="C:ribonucleoprotein complex"/>
    <property type="evidence" value="ECO:0007669"/>
    <property type="project" value="TreeGrafter"/>
</dbReference>
<dbReference type="PANTHER" id="PTHR13284">
    <property type="entry name" value="GH01354P"/>
    <property type="match status" value="1"/>
</dbReference>
<dbReference type="EMBL" id="JAUCMV010000004">
    <property type="protein sequence ID" value="KAK0404529.1"/>
    <property type="molecule type" value="Genomic_DNA"/>
</dbReference>
<dbReference type="GO" id="GO:0003730">
    <property type="term" value="F:mRNA 3'-UTR binding"/>
    <property type="evidence" value="ECO:0007669"/>
    <property type="project" value="TreeGrafter"/>
</dbReference>
<accession>A0AA39HGY8</accession>
<dbReference type="Pfam" id="PF01248">
    <property type="entry name" value="Ribosomal_L7Ae"/>
    <property type="match status" value="1"/>
</dbReference>
<feature type="compositionally biased region" description="Basic and acidic residues" evidence="1">
    <location>
        <begin position="8"/>
        <end position="18"/>
    </location>
</feature>
<evidence type="ECO:0000313" key="3">
    <source>
        <dbReference type="EMBL" id="KAK0404529.1"/>
    </source>
</evidence>
<dbReference type="SUPFAM" id="SSF55315">
    <property type="entry name" value="L30e-like"/>
    <property type="match status" value="1"/>
</dbReference>
<keyword evidence="4" id="KW-1185">Reference proteome</keyword>
<feature type="domain" description="Ribosomal protein eL8/eL30/eS12/Gadd45" evidence="2">
    <location>
        <begin position="98"/>
        <end position="200"/>
    </location>
</feature>
<organism evidence="3 4">
    <name type="scientific">Steinernema hermaphroditum</name>
    <dbReference type="NCBI Taxonomy" id="289476"/>
    <lineage>
        <taxon>Eukaryota</taxon>
        <taxon>Metazoa</taxon>
        <taxon>Ecdysozoa</taxon>
        <taxon>Nematoda</taxon>
        <taxon>Chromadorea</taxon>
        <taxon>Rhabditida</taxon>
        <taxon>Tylenchina</taxon>
        <taxon>Panagrolaimomorpha</taxon>
        <taxon>Strongyloidoidea</taxon>
        <taxon>Steinernematidae</taxon>
        <taxon>Steinernema</taxon>
    </lineage>
</organism>
<evidence type="ECO:0000256" key="1">
    <source>
        <dbReference type="SAM" id="MobiDB-lite"/>
    </source>
</evidence>
<name>A0AA39HGY8_9BILA</name>
<dbReference type="GO" id="GO:0035368">
    <property type="term" value="F:selenocysteine insertion sequence binding"/>
    <property type="evidence" value="ECO:0007669"/>
    <property type="project" value="InterPro"/>
</dbReference>
<dbReference type="PANTHER" id="PTHR13284:SF4">
    <property type="entry name" value="C2H2-TYPE DOMAIN-CONTAINING PROTEIN"/>
    <property type="match status" value="1"/>
</dbReference>
<dbReference type="AlphaFoldDB" id="A0AA39HGY8"/>
<reference evidence="3" key="1">
    <citation type="submission" date="2023-06" db="EMBL/GenBank/DDBJ databases">
        <title>Genomic analysis of the entomopathogenic nematode Steinernema hermaphroditum.</title>
        <authorList>
            <person name="Schwarz E.M."/>
            <person name="Heppert J.K."/>
            <person name="Baniya A."/>
            <person name="Schwartz H.T."/>
            <person name="Tan C.-H."/>
            <person name="Antoshechkin I."/>
            <person name="Sternberg P.W."/>
            <person name="Goodrich-Blair H."/>
            <person name="Dillman A.R."/>
        </authorList>
    </citation>
    <scope>NUCLEOTIDE SEQUENCE</scope>
    <source>
        <strain evidence="3">PS9179</strain>
        <tissue evidence="3">Whole animal</tissue>
    </source>
</reference>
<protein>
    <recommendedName>
        <fullName evidence="2">Ribosomal protein eL8/eL30/eS12/Gadd45 domain-containing protein</fullName>
    </recommendedName>
</protein>
<dbReference type="Gene3D" id="3.30.1330.30">
    <property type="match status" value="1"/>
</dbReference>
<evidence type="ECO:0000259" key="2">
    <source>
        <dbReference type="Pfam" id="PF01248"/>
    </source>
</evidence>
<comment type="caution">
    <text evidence="3">The sequence shown here is derived from an EMBL/GenBank/DDBJ whole genome shotgun (WGS) entry which is preliminary data.</text>
</comment>
<proteinExistence type="predicted"/>
<dbReference type="Proteomes" id="UP001175271">
    <property type="component" value="Unassembled WGS sequence"/>
</dbReference>
<dbReference type="GO" id="GO:0043021">
    <property type="term" value="F:ribonucleoprotein complex binding"/>
    <property type="evidence" value="ECO:0007669"/>
    <property type="project" value="TreeGrafter"/>
</dbReference>
<dbReference type="InterPro" id="IPR040051">
    <property type="entry name" value="SECISBP2"/>
</dbReference>
<evidence type="ECO:0000313" key="4">
    <source>
        <dbReference type="Proteomes" id="UP001175271"/>
    </source>
</evidence>
<feature type="region of interest" description="Disordered" evidence="1">
    <location>
        <begin position="1"/>
        <end position="50"/>
    </location>
</feature>
<dbReference type="InterPro" id="IPR029064">
    <property type="entry name" value="Ribosomal_eL30-like_sf"/>
</dbReference>
<dbReference type="InterPro" id="IPR004038">
    <property type="entry name" value="Ribosomal_eL8/eL30/eS12/Gad45"/>
</dbReference>
<dbReference type="GO" id="GO:0005739">
    <property type="term" value="C:mitochondrion"/>
    <property type="evidence" value="ECO:0007669"/>
    <property type="project" value="TreeGrafter"/>
</dbReference>
<sequence length="219" mass="24606">MSVVRTTTHSDRKRDDGRRRTRDMQPSGANALDANPPARTFRGVQKPKKASTLKQNVLELRYTALSVPPPTTAQNPLDEAVLEFLKALFTFQNRLFHENQTKAHAKRRYVCGFHEVSKFLKSEDVKMVVMATNIENFSQPDGDEQRNRLAETVEGIEVQCSTQNVLLVKACIKRRLGKVLKKTSPVSVVGVLRPDGAEELWSRVLQHVDADGSNIPDSQ</sequence>
<gene>
    <name evidence="3" type="ORF">QR680_017494</name>
</gene>